<evidence type="ECO:0000313" key="2">
    <source>
        <dbReference type="EMBL" id="MBA0591898.1"/>
    </source>
</evidence>
<dbReference type="EMBL" id="JABEZZ010000008">
    <property type="protein sequence ID" value="MBA0591898.1"/>
    <property type="molecule type" value="Genomic_DNA"/>
</dbReference>
<gene>
    <name evidence="2" type="ORF">Gorai_008890</name>
</gene>
<organism evidence="2 3">
    <name type="scientific">Gossypium raimondii</name>
    <name type="common">Peruvian cotton</name>
    <name type="synonym">Gossypium klotzschianum subsp. raimondii</name>
    <dbReference type="NCBI Taxonomy" id="29730"/>
    <lineage>
        <taxon>Eukaryota</taxon>
        <taxon>Viridiplantae</taxon>
        <taxon>Streptophyta</taxon>
        <taxon>Embryophyta</taxon>
        <taxon>Tracheophyta</taxon>
        <taxon>Spermatophyta</taxon>
        <taxon>Magnoliopsida</taxon>
        <taxon>eudicotyledons</taxon>
        <taxon>Gunneridae</taxon>
        <taxon>Pentapetalae</taxon>
        <taxon>rosids</taxon>
        <taxon>malvids</taxon>
        <taxon>Malvales</taxon>
        <taxon>Malvaceae</taxon>
        <taxon>Malvoideae</taxon>
        <taxon>Gossypium</taxon>
    </lineage>
</organism>
<feature type="region of interest" description="Disordered" evidence="1">
    <location>
        <begin position="1"/>
        <end position="23"/>
    </location>
</feature>
<sequence length="110" mass="12356">MEEELGNLSIIDKKENPFQAQEDESTLKEDYKLCLVGSYLAASDISLRAPSRRGAPIISRWLREVDMNVDQRLDKEKEGISSGQGLSDTRVMKLAFGDKDNLILILDGKK</sequence>
<dbReference type="Proteomes" id="UP000593578">
    <property type="component" value="Unassembled WGS sequence"/>
</dbReference>
<dbReference type="AlphaFoldDB" id="A0A7J8PRR6"/>
<protein>
    <submittedName>
        <fullName evidence="2">Uncharacterized protein</fullName>
    </submittedName>
</protein>
<feature type="non-terminal residue" evidence="2">
    <location>
        <position position="1"/>
    </location>
</feature>
<reference evidence="2 3" key="1">
    <citation type="journal article" date="2019" name="Genome Biol. Evol.">
        <title>Insights into the evolution of the New World diploid cottons (Gossypium, subgenus Houzingenia) based on genome sequencing.</title>
        <authorList>
            <person name="Grover C.E."/>
            <person name="Arick M.A. 2nd"/>
            <person name="Thrash A."/>
            <person name="Conover J.L."/>
            <person name="Sanders W.S."/>
            <person name="Peterson D.G."/>
            <person name="Frelichowski J.E."/>
            <person name="Scheffler J.A."/>
            <person name="Scheffler B.E."/>
            <person name="Wendel J.F."/>
        </authorList>
    </citation>
    <scope>NUCLEOTIDE SEQUENCE [LARGE SCALE GENOMIC DNA]</scope>
    <source>
        <strain evidence="2">8</strain>
        <tissue evidence="2">Leaf</tissue>
    </source>
</reference>
<evidence type="ECO:0000256" key="1">
    <source>
        <dbReference type="SAM" id="MobiDB-lite"/>
    </source>
</evidence>
<name>A0A7J8PRR6_GOSRA</name>
<accession>A0A7J8PRR6</accession>
<evidence type="ECO:0000313" key="3">
    <source>
        <dbReference type="Proteomes" id="UP000593578"/>
    </source>
</evidence>
<proteinExistence type="predicted"/>
<comment type="caution">
    <text evidence="2">The sequence shown here is derived from an EMBL/GenBank/DDBJ whole genome shotgun (WGS) entry which is preliminary data.</text>
</comment>